<keyword evidence="10" id="KW-1185">Reference proteome</keyword>
<dbReference type="PANTHER" id="PTHR30151:SF0">
    <property type="entry name" value="ABC TRANSPORTER PERMEASE PROTEIN MJ0413-RELATED"/>
    <property type="match status" value="1"/>
</dbReference>
<gene>
    <name evidence="9" type="ORF">G3N55_03755</name>
</gene>
<dbReference type="GO" id="GO:0005886">
    <property type="term" value="C:plasma membrane"/>
    <property type="evidence" value="ECO:0007669"/>
    <property type="project" value="UniProtKB-SubCell"/>
</dbReference>
<feature type="transmembrane region" description="Helical" evidence="7">
    <location>
        <begin position="60"/>
        <end position="81"/>
    </location>
</feature>
<feature type="domain" description="ABC transmembrane type-1" evidence="8">
    <location>
        <begin position="82"/>
        <end position="248"/>
    </location>
</feature>
<evidence type="ECO:0000313" key="9">
    <source>
        <dbReference type="EMBL" id="NDY41964.1"/>
    </source>
</evidence>
<evidence type="ECO:0000256" key="7">
    <source>
        <dbReference type="SAM" id="Phobius"/>
    </source>
</evidence>
<dbReference type="AlphaFoldDB" id="A0A6N9TQG0"/>
<dbReference type="Proteomes" id="UP000469346">
    <property type="component" value="Unassembled WGS sequence"/>
</dbReference>
<feature type="transmembrane region" description="Helical" evidence="7">
    <location>
        <begin position="93"/>
        <end position="114"/>
    </location>
</feature>
<evidence type="ECO:0000256" key="5">
    <source>
        <dbReference type="ARBA" id="ARBA00022989"/>
    </source>
</evidence>
<sequence>MRALGRLVQFAALYAAGLCLLWAAKVALGLSDYLVPPPVELWSVARADGAAFTTAVSNTLGVAVLGHVLAVVLATAVGLVGRLASWPGALTRLAAYNLQAYPVVALAPLIFLFFGDGLLARLLITALVCYFPLLLSFIGIFSEPVEAVEHFYRATGRLDWRLEIRIRTFENLDKIVTVVVGSGTLAMVGTIIGEFLAAGRGIGYVIRKALYQGNLARILVALFLIGLASSLYLAAVEGVGTAWKRRLRGAGR</sequence>
<dbReference type="SUPFAM" id="SSF161098">
    <property type="entry name" value="MetI-like"/>
    <property type="match status" value="1"/>
</dbReference>
<comment type="caution">
    <text evidence="9">The sequence shown here is derived from an EMBL/GenBank/DDBJ whole genome shotgun (WGS) entry which is preliminary data.</text>
</comment>
<dbReference type="PANTHER" id="PTHR30151">
    <property type="entry name" value="ALKANE SULFONATE ABC TRANSPORTER-RELATED, MEMBRANE SUBUNIT"/>
    <property type="match status" value="1"/>
</dbReference>
<protein>
    <submittedName>
        <fullName evidence="9">ABC transporter permease</fullName>
    </submittedName>
</protein>
<proteinExistence type="predicted"/>
<comment type="subcellular location">
    <subcellularLocation>
        <location evidence="1">Cell membrane</location>
        <topology evidence="1">Multi-pass membrane protein</topology>
    </subcellularLocation>
</comment>
<feature type="transmembrane region" description="Helical" evidence="7">
    <location>
        <begin position="120"/>
        <end position="141"/>
    </location>
</feature>
<keyword evidence="6 7" id="KW-0472">Membrane</keyword>
<keyword evidence="5 7" id="KW-1133">Transmembrane helix</keyword>
<keyword evidence="3" id="KW-1003">Cell membrane</keyword>
<feature type="transmembrane region" description="Helical" evidence="7">
    <location>
        <begin position="175"/>
        <end position="198"/>
    </location>
</feature>
<reference evidence="9 10" key="1">
    <citation type="submission" date="2020-02" db="EMBL/GenBank/DDBJ databases">
        <title>Comparative genomics of sulfur disproportionating microorganisms.</title>
        <authorList>
            <person name="Ward L.M."/>
            <person name="Bertran E."/>
            <person name="Johnston D.T."/>
        </authorList>
    </citation>
    <scope>NUCLEOTIDE SEQUENCE [LARGE SCALE GENOMIC DNA]</scope>
    <source>
        <strain evidence="9 10">DSM 100025</strain>
    </source>
</reference>
<evidence type="ECO:0000256" key="2">
    <source>
        <dbReference type="ARBA" id="ARBA00022448"/>
    </source>
</evidence>
<dbReference type="RefSeq" id="WP_163298115.1">
    <property type="nucleotide sequence ID" value="NZ_JAAGRR010000027.1"/>
</dbReference>
<evidence type="ECO:0000256" key="1">
    <source>
        <dbReference type="ARBA" id="ARBA00004651"/>
    </source>
</evidence>
<name>A0A6N9TQG0_DISTH</name>
<evidence type="ECO:0000256" key="6">
    <source>
        <dbReference type="ARBA" id="ARBA00023136"/>
    </source>
</evidence>
<keyword evidence="2" id="KW-0813">Transport</keyword>
<dbReference type="Pfam" id="PF00528">
    <property type="entry name" value="BPD_transp_1"/>
    <property type="match status" value="1"/>
</dbReference>
<dbReference type="InterPro" id="IPR035906">
    <property type="entry name" value="MetI-like_sf"/>
</dbReference>
<evidence type="ECO:0000259" key="8">
    <source>
        <dbReference type="Pfam" id="PF00528"/>
    </source>
</evidence>
<evidence type="ECO:0000256" key="3">
    <source>
        <dbReference type="ARBA" id="ARBA00022475"/>
    </source>
</evidence>
<dbReference type="InterPro" id="IPR000515">
    <property type="entry name" value="MetI-like"/>
</dbReference>
<dbReference type="EMBL" id="JAAGRR010000027">
    <property type="protein sequence ID" value="NDY41964.1"/>
    <property type="molecule type" value="Genomic_DNA"/>
</dbReference>
<feature type="transmembrane region" description="Helical" evidence="7">
    <location>
        <begin position="218"/>
        <end position="243"/>
    </location>
</feature>
<evidence type="ECO:0000313" key="10">
    <source>
        <dbReference type="Proteomes" id="UP000469346"/>
    </source>
</evidence>
<organism evidence="9 10">
    <name type="scientific">Dissulfurirhabdus thermomarina</name>
    <dbReference type="NCBI Taxonomy" id="1765737"/>
    <lineage>
        <taxon>Bacteria</taxon>
        <taxon>Deltaproteobacteria</taxon>
        <taxon>Dissulfurirhabdaceae</taxon>
        <taxon>Dissulfurirhabdus</taxon>
    </lineage>
</organism>
<accession>A0A6N9TQG0</accession>
<dbReference type="GO" id="GO:0055085">
    <property type="term" value="P:transmembrane transport"/>
    <property type="evidence" value="ECO:0007669"/>
    <property type="project" value="InterPro"/>
</dbReference>
<keyword evidence="4 7" id="KW-0812">Transmembrane</keyword>
<evidence type="ECO:0000256" key="4">
    <source>
        <dbReference type="ARBA" id="ARBA00022692"/>
    </source>
</evidence>